<keyword evidence="3" id="KW-1185">Reference proteome</keyword>
<accession>M2ZU26</accession>
<dbReference type="EMBL" id="KB446559">
    <property type="protein sequence ID" value="EME82509.1"/>
    <property type="molecule type" value="Genomic_DNA"/>
</dbReference>
<evidence type="ECO:0000313" key="3">
    <source>
        <dbReference type="Proteomes" id="UP000016932"/>
    </source>
</evidence>
<protein>
    <submittedName>
        <fullName evidence="2">Uncharacterized protein</fullName>
    </submittedName>
</protein>
<evidence type="ECO:0000313" key="2">
    <source>
        <dbReference type="EMBL" id="EME82509.1"/>
    </source>
</evidence>
<dbReference type="AlphaFoldDB" id="M2ZU26"/>
<proteinExistence type="predicted"/>
<dbReference type="GeneID" id="19341944"/>
<dbReference type="KEGG" id="pfj:MYCFIDRAFT_82412"/>
<reference evidence="2 3" key="1">
    <citation type="journal article" date="2012" name="PLoS Pathog.">
        <title>Diverse lifestyles and strategies of plant pathogenesis encoded in the genomes of eighteen Dothideomycetes fungi.</title>
        <authorList>
            <person name="Ohm R.A."/>
            <person name="Feau N."/>
            <person name="Henrissat B."/>
            <person name="Schoch C.L."/>
            <person name="Horwitz B.A."/>
            <person name="Barry K.W."/>
            <person name="Condon B.J."/>
            <person name="Copeland A.C."/>
            <person name="Dhillon B."/>
            <person name="Glaser F."/>
            <person name="Hesse C.N."/>
            <person name="Kosti I."/>
            <person name="LaButti K."/>
            <person name="Lindquist E.A."/>
            <person name="Lucas S."/>
            <person name="Salamov A.A."/>
            <person name="Bradshaw R.E."/>
            <person name="Ciuffetti L."/>
            <person name="Hamelin R.C."/>
            <person name="Kema G.H.J."/>
            <person name="Lawrence C."/>
            <person name="Scott J.A."/>
            <person name="Spatafora J.W."/>
            <person name="Turgeon B.G."/>
            <person name="de Wit P.J.G.M."/>
            <person name="Zhong S."/>
            <person name="Goodwin S.B."/>
            <person name="Grigoriev I.V."/>
        </authorList>
    </citation>
    <scope>NUCLEOTIDE SEQUENCE [LARGE SCALE GENOMIC DNA]</scope>
    <source>
        <strain evidence="2 3">CIRAD86</strain>
    </source>
</reference>
<dbReference type="Proteomes" id="UP000016932">
    <property type="component" value="Unassembled WGS sequence"/>
</dbReference>
<feature type="region of interest" description="Disordered" evidence="1">
    <location>
        <begin position="98"/>
        <end position="165"/>
    </location>
</feature>
<name>M2ZU26_PSEFD</name>
<dbReference type="OrthoDB" id="10312954at2759"/>
<gene>
    <name evidence="2" type="ORF">MYCFIDRAFT_82412</name>
</gene>
<dbReference type="VEuPathDB" id="FungiDB:MYCFIDRAFT_82412"/>
<evidence type="ECO:0000256" key="1">
    <source>
        <dbReference type="SAM" id="MobiDB-lite"/>
    </source>
</evidence>
<feature type="compositionally biased region" description="Basic and acidic residues" evidence="1">
    <location>
        <begin position="146"/>
        <end position="165"/>
    </location>
</feature>
<dbReference type="HOGENOM" id="CLU_1611498_0_0_1"/>
<organism evidence="2 3">
    <name type="scientific">Pseudocercospora fijiensis (strain CIRAD86)</name>
    <name type="common">Black leaf streak disease fungus</name>
    <name type="synonym">Mycosphaerella fijiensis</name>
    <dbReference type="NCBI Taxonomy" id="383855"/>
    <lineage>
        <taxon>Eukaryota</taxon>
        <taxon>Fungi</taxon>
        <taxon>Dikarya</taxon>
        <taxon>Ascomycota</taxon>
        <taxon>Pezizomycotina</taxon>
        <taxon>Dothideomycetes</taxon>
        <taxon>Dothideomycetidae</taxon>
        <taxon>Mycosphaerellales</taxon>
        <taxon>Mycosphaerellaceae</taxon>
        <taxon>Pseudocercospora</taxon>
    </lineage>
</organism>
<sequence length="165" mass="18508">MDSMIYTFESLRIEVSHFISEAARANFSPEVLVVAPMPMKYPNGASGTVVPGTRLFILHSEAVIQQKVFSTFPCDWAWATNWDLRSCTRPTDDVVDLVRPEGETPEQTSLWEDDEDELYDVTPTKARVRPAAKQQPMPKSSGVNKRHAEDANAHGDGLTKRSRDD</sequence>
<dbReference type="RefSeq" id="XP_007927783.1">
    <property type="nucleotide sequence ID" value="XM_007929592.1"/>
</dbReference>